<dbReference type="Proteomes" id="UP001303902">
    <property type="component" value="Chromosome"/>
</dbReference>
<name>A0ABZ0L294_9BACL</name>
<keyword evidence="1" id="KW-0812">Transmembrane</keyword>
<keyword evidence="1" id="KW-1133">Transmembrane helix</keyword>
<reference evidence="2 3" key="1">
    <citation type="submission" date="2023-06" db="EMBL/GenBank/DDBJ databases">
        <title>Sporosarcina sp. nov., isolated from Korean tranditional fermented seafood 'Jeotgal'.</title>
        <authorList>
            <person name="Yang A.I."/>
            <person name="Shin N.-R."/>
        </authorList>
    </citation>
    <scope>NUCLEOTIDE SEQUENCE [LARGE SCALE GENOMIC DNA]</scope>
    <source>
        <strain evidence="2 3">T2O-4</strain>
    </source>
</reference>
<dbReference type="EMBL" id="CP129118">
    <property type="protein sequence ID" value="WOV86740.1"/>
    <property type="molecule type" value="Genomic_DNA"/>
</dbReference>
<dbReference type="Pfam" id="PF11750">
    <property type="entry name" value="DUF3307"/>
    <property type="match status" value="1"/>
</dbReference>
<evidence type="ECO:0000313" key="3">
    <source>
        <dbReference type="Proteomes" id="UP001303902"/>
    </source>
</evidence>
<keyword evidence="3" id="KW-1185">Reference proteome</keyword>
<evidence type="ECO:0000313" key="2">
    <source>
        <dbReference type="EMBL" id="WOV86740.1"/>
    </source>
</evidence>
<organism evidence="2 3">
    <name type="scientific">Sporosarcina oncorhynchi</name>
    <dbReference type="NCBI Taxonomy" id="3056444"/>
    <lineage>
        <taxon>Bacteria</taxon>
        <taxon>Bacillati</taxon>
        <taxon>Bacillota</taxon>
        <taxon>Bacilli</taxon>
        <taxon>Bacillales</taxon>
        <taxon>Caryophanaceae</taxon>
        <taxon>Sporosarcina</taxon>
    </lineage>
</organism>
<gene>
    <name evidence="2" type="ORF">QWT69_12765</name>
</gene>
<evidence type="ECO:0000256" key="1">
    <source>
        <dbReference type="SAM" id="Phobius"/>
    </source>
</evidence>
<sequence>MGIFSYLLAGHLVGDYLLQTNWMAVNKRTNWLALIVHSAVYTICITLALFIGSGDFPIAAILLVFVSHIFLDRHRFVAWWAKSIMSVDEKKAGWLLIMVDQTFHILLLAVVGHFWFT</sequence>
<proteinExistence type="predicted"/>
<feature type="transmembrane region" description="Helical" evidence="1">
    <location>
        <begin position="56"/>
        <end position="71"/>
    </location>
</feature>
<dbReference type="RefSeq" id="WP_317966211.1">
    <property type="nucleotide sequence ID" value="NZ_CP129118.1"/>
</dbReference>
<keyword evidence="1" id="KW-0472">Membrane</keyword>
<protein>
    <submittedName>
        <fullName evidence="2">DUF3307 domain-containing protein</fullName>
    </submittedName>
</protein>
<feature type="transmembrane region" description="Helical" evidence="1">
    <location>
        <begin position="31"/>
        <end position="50"/>
    </location>
</feature>
<accession>A0ABZ0L294</accession>
<dbReference type="InterPro" id="IPR021737">
    <property type="entry name" value="Phage_phiKZ_Orf197"/>
</dbReference>
<feature type="transmembrane region" description="Helical" evidence="1">
    <location>
        <begin position="92"/>
        <end position="116"/>
    </location>
</feature>